<gene>
    <name evidence="1" type="ORF">CLW00_101376</name>
</gene>
<evidence type="ECO:0008006" key="3">
    <source>
        <dbReference type="Google" id="ProtNLM"/>
    </source>
</evidence>
<comment type="caution">
    <text evidence="1">The sequence shown here is derived from an EMBL/GenBank/DDBJ whole genome shotgun (WGS) entry which is preliminary data.</text>
</comment>
<dbReference type="Proteomes" id="UP000238157">
    <property type="component" value="Unassembled WGS sequence"/>
</dbReference>
<dbReference type="RefSeq" id="WP_106131936.1">
    <property type="nucleotide sequence ID" value="NZ_PVTR01000001.1"/>
</dbReference>
<evidence type="ECO:0000313" key="2">
    <source>
        <dbReference type="Proteomes" id="UP000238157"/>
    </source>
</evidence>
<proteinExistence type="predicted"/>
<keyword evidence="2" id="KW-1185">Reference proteome</keyword>
<dbReference type="EMBL" id="PVTR01000001">
    <property type="protein sequence ID" value="PRY90711.1"/>
    <property type="molecule type" value="Genomic_DNA"/>
</dbReference>
<reference evidence="1 2" key="1">
    <citation type="submission" date="2018-03" db="EMBL/GenBank/DDBJ databases">
        <title>Genomic Encyclopedia of Archaeal and Bacterial Type Strains, Phase II (KMG-II): from individual species to whole genera.</title>
        <authorList>
            <person name="Goeker M."/>
        </authorList>
    </citation>
    <scope>NUCLEOTIDE SEQUENCE [LARGE SCALE GENOMIC DNA]</scope>
    <source>
        <strain evidence="1 2">DSM 27929</strain>
    </source>
</reference>
<sequence>MKNGITQSERMIQELEPHYVVPDERNLLELVQFTLSYAKSVSYFDFHNKPLGNWKPFLLNDPIFITGMIASTSLESYKIRQDDLASKAENNPKGNKKFREGMADNLLSMIKNIYKWEDLFMDCNYAGPLLNEIINSRRFLEPIIKSTLQFQHKHKASDFQHIKADESGKDTHINIAEAFKVSYKNLVFIVDQAHRSFDDLMDMASGKHQPHIGLLLSALKLFVEIQKDLNELTGKHLDFYYRRILNQVVPLPGRISLLVGLVPKPGKLLLEENSGFTLVFPSKKTIPFQNQFQTELSQAKISSLKSLYISNDFPFSTGYKVDRLALNWIYEAELYQGEALHDIAFHGNSKMDFPALLGENQNLKGLNRRTMKTSKLGFIVSSPALLLENGEVHIEISFELNESSFKKFRNLVAELLGEKKKASGDKLTEIHTNEYRDFAHLLLNDAFFVDISGIKGWQRLNFLAVNFFDTQNKIVFKLEPEGSSEMPVPFDSEIHEGSLDTEWPCIRFMLNSYAHYPPYRLLKVLEIIEIEILTQSKDVNAGFECSNQIGKLDTGNPFLPFGSNPTKDSYFNLKNPLILNKYLSSLSLRLDWIGLPEEASGFKELYKVYPGTIDNNSFKGMLSLKSKAHQSKQAGHAVAQEVQLFETVQKAGEVYLKNYRELKLNLDLVDINILKNPVNHSLELEEDPFLSLKLSEPSPFAFGHEHYTQLYADVSFYNSRFPKRQKALPRAPYTPQLEKIVCSYSNQTKENLIRKGSENGGSIKVFHLYPFGQQCVYPNPGLTATYLLPQLEGNGNLIVGLSELKENQVVNLGFKLYPAYFIHTITHPPKIKWEYMEKNQWLPLGNLLMEDSTFGMLQSGIVKFKLPEVLELNNTRLPENQFWIRISYSGNHDINSRLISIFTNATWISQMHDKAGSAVDFEELRGNLQVLADGNLPLNEVIGPYHMNAPSLPKSQKQDNIRISETLRHRGRGISTWDMERLVLERFPQIGRVMVYGRSDFAQHLVKNSNIQVVVIPNAPLDDTFKSEGFRAPFELLQEIKFFLRKSVSPFTRLEVCNPVFEKLKVRGHVKFKNIQQSGYYRDILEKEIIAYLSPNPMDFQKGKGFVSAIYKAEIQNFIESRSYVDFVTGFSVIQIVEVQGNYKIIDTANPDFQIEMLRTVSPYAILTSADSHQLEINNESMMTDPKLSSIGDLSIEADFIVKKT</sequence>
<name>A0A2T0WVI2_9BACT</name>
<dbReference type="AlphaFoldDB" id="A0A2T0WVI2"/>
<organism evidence="1 2">
    <name type="scientific">Mongoliibacter ruber</name>
    <dbReference type="NCBI Taxonomy" id="1750599"/>
    <lineage>
        <taxon>Bacteria</taxon>
        <taxon>Pseudomonadati</taxon>
        <taxon>Bacteroidota</taxon>
        <taxon>Cytophagia</taxon>
        <taxon>Cytophagales</taxon>
        <taxon>Cyclobacteriaceae</taxon>
        <taxon>Mongoliibacter</taxon>
    </lineage>
</organism>
<dbReference type="OrthoDB" id="9762853at2"/>
<protein>
    <recommendedName>
        <fullName evidence="3">Baseplate J-like protein</fullName>
    </recommendedName>
</protein>
<accession>A0A2T0WVI2</accession>
<evidence type="ECO:0000313" key="1">
    <source>
        <dbReference type="EMBL" id="PRY90711.1"/>
    </source>
</evidence>